<evidence type="ECO:0000313" key="1">
    <source>
        <dbReference type="EMBL" id="KAF7769811.1"/>
    </source>
</evidence>
<comment type="caution">
    <text evidence="1">The sequence shown here is derived from an EMBL/GenBank/DDBJ whole genome shotgun (WGS) entry which is preliminary data.</text>
</comment>
<dbReference type="Proteomes" id="UP000016487">
    <property type="component" value="Unassembled WGS sequence"/>
</dbReference>
<accession>A0AAD4FRH9</accession>
<protein>
    <recommendedName>
        <fullName evidence="3">DUF3080 domain-containing protein</fullName>
    </recommendedName>
</protein>
<dbReference type="EMBL" id="AHBZ03000021">
    <property type="protein sequence ID" value="KAF7769811.1"/>
    <property type="molecule type" value="Genomic_DNA"/>
</dbReference>
<reference evidence="1" key="2">
    <citation type="submission" date="2015-03" db="EMBL/GenBank/DDBJ databases">
        <title>Genome sequence of Pseudoalteromonas citrea.</title>
        <authorList>
            <person name="Xie B.-B."/>
            <person name="Rong J.-C."/>
            <person name="Qin Q.-L."/>
            <person name="Zhang Y.-Z."/>
        </authorList>
    </citation>
    <scope>NUCLEOTIDE SEQUENCE</scope>
    <source>
        <strain evidence="1">DSM 8771</strain>
    </source>
</reference>
<proteinExistence type="predicted"/>
<dbReference type="RefSeq" id="WP_010363980.1">
    <property type="nucleotide sequence ID" value="NZ_AHBZ03000021.1"/>
</dbReference>
<name>A0AAD4FRH9_9GAMM</name>
<dbReference type="Pfam" id="PF11279">
    <property type="entry name" value="DUF3080"/>
    <property type="match status" value="1"/>
</dbReference>
<gene>
    <name evidence="1" type="ORF">PCIT_a2715</name>
</gene>
<dbReference type="InterPro" id="IPR021431">
    <property type="entry name" value="DUF3080"/>
</dbReference>
<reference evidence="1" key="1">
    <citation type="journal article" date="2012" name="J. Bacteriol.">
        <title>Genome sequences of type strains of seven species of the marine bacterium Pseudoalteromonas.</title>
        <authorList>
            <person name="Xie B.B."/>
            <person name="Shu Y.L."/>
            <person name="Qin Q.L."/>
            <person name="Rong J.C."/>
            <person name="Zhang X.Y."/>
            <person name="Chen X.L."/>
            <person name="Shi M."/>
            <person name="He H.L."/>
            <person name="Zhou B.C."/>
            <person name="Zhang Y.Z."/>
        </authorList>
    </citation>
    <scope>NUCLEOTIDE SEQUENCE</scope>
    <source>
        <strain evidence="1">DSM 8771</strain>
    </source>
</reference>
<sequence>MLKLVLLSITILCIVGCSKQPTDTYIEYQSRLSSLLETAGPDNTEIEKLFRPYVEKPTSQVSLSIIEFAKINHCKLSQIIAKKNNQLGKVQLPSEALKYNIEFIQQAQKCIDDPLTDANTIEGKLIAVKIEKQQQLVQSFEHMLFKEAELAKLTHLTANEITFDRHREQQTASLEALTQLSNLQRQIQNKAELEQVIASDITLALQKLHKNSFIPKLVTSAQYQIALNNSTTHWLNKIDIENELCPTGKNKQKAKIFSNIFAKFYLKTLQPYQSKLTNMLEQTSPLLVKLWQNHPVLAERFNPEHNLALLNQIKASAILHVKWWQSFYKTCEIRPQ</sequence>
<organism evidence="1 2">
    <name type="scientific">Pseudoalteromonas citrea</name>
    <dbReference type="NCBI Taxonomy" id="43655"/>
    <lineage>
        <taxon>Bacteria</taxon>
        <taxon>Pseudomonadati</taxon>
        <taxon>Pseudomonadota</taxon>
        <taxon>Gammaproteobacteria</taxon>
        <taxon>Alteromonadales</taxon>
        <taxon>Pseudoalteromonadaceae</taxon>
        <taxon>Pseudoalteromonas</taxon>
    </lineage>
</organism>
<evidence type="ECO:0000313" key="2">
    <source>
        <dbReference type="Proteomes" id="UP000016487"/>
    </source>
</evidence>
<evidence type="ECO:0008006" key="3">
    <source>
        <dbReference type="Google" id="ProtNLM"/>
    </source>
</evidence>
<dbReference type="AlphaFoldDB" id="A0AAD4FRH9"/>